<dbReference type="GO" id="GO:0006364">
    <property type="term" value="P:rRNA processing"/>
    <property type="evidence" value="ECO:0007669"/>
    <property type="project" value="UniProtKB-KW"/>
</dbReference>
<dbReference type="Pfam" id="PF10273">
    <property type="entry name" value="WGG"/>
    <property type="match status" value="1"/>
</dbReference>
<sequence length="172" mass="18782">MTDAHPKPMHPNRAAFMEGVDHILSRWTALELAVQNGWGGPETQEKRDDMVDEIVEHFDKLAAKRQSPEPTDLQELLVDIMDADFSVSLDDESERAVARHICDIFAECRAGNFASVDSLAEERDAREKRGAAASAAHQSRRAEQLAGDGGGDGDDNNSDDGDSDDDVSMDGE</sequence>
<evidence type="ECO:0000313" key="5">
    <source>
        <dbReference type="Proteomes" id="UP001140217"/>
    </source>
</evidence>
<evidence type="ECO:0000313" key="4">
    <source>
        <dbReference type="EMBL" id="KAJ2786081.1"/>
    </source>
</evidence>
<name>A0A9W8LN98_9FUNG</name>
<keyword evidence="5" id="KW-1185">Reference proteome</keyword>
<dbReference type="OrthoDB" id="263560at2759"/>
<protein>
    <submittedName>
        <fullName evidence="4">rRNA accumulation- protein</fullName>
    </submittedName>
</protein>
<proteinExistence type="inferred from homology"/>
<accession>A0A9W8LN98</accession>
<comment type="similarity">
    <text evidence="1">Belongs to the TSR2 family.</text>
</comment>
<dbReference type="PANTHER" id="PTHR21250">
    <property type="entry name" value="PRE-RRNA-PROCESSING PROTEIN TSR2 HOMOLOG"/>
    <property type="match status" value="1"/>
</dbReference>
<reference evidence="4" key="1">
    <citation type="submission" date="2022-07" db="EMBL/GenBank/DDBJ databases">
        <title>Phylogenomic reconstructions and comparative analyses of Kickxellomycotina fungi.</title>
        <authorList>
            <person name="Reynolds N.K."/>
            <person name="Stajich J.E."/>
            <person name="Barry K."/>
            <person name="Grigoriev I.V."/>
            <person name="Crous P."/>
            <person name="Smith M.E."/>
        </authorList>
    </citation>
    <scope>NUCLEOTIDE SEQUENCE</scope>
    <source>
        <strain evidence="4">NBRC 105414</strain>
    </source>
</reference>
<organism evidence="4 5">
    <name type="scientific">Coemansia javaensis</name>
    <dbReference type="NCBI Taxonomy" id="2761396"/>
    <lineage>
        <taxon>Eukaryota</taxon>
        <taxon>Fungi</taxon>
        <taxon>Fungi incertae sedis</taxon>
        <taxon>Zoopagomycota</taxon>
        <taxon>Kickxellomycotina</taxon>
        <taxon>Kickxellomycetes</taxon>
        <taxon>Kickxellales</taxon>
        <taxon>Kickxellaceae</taxon>
        <taxon>Coemansia</taxon>
    </lineage>
</organism>
<evidence type="ECO:0000256" key="2">
    <source>
        <dbReference type="ARBA" id="ARBA00022552"/>
    </source>
</evidence>
<dbReference type="AlphaFoldDB" id="A0A9W8LN98"/>
<keyword evidence="2" id="KW-0698">rRNA processing</keyword>
<dbReference type="Proteomes" id="UP001140217">
    <property type="component" value="Unassembled WGS sequence"/>
</dbReference>
<dbReference type="InterPro" id="IPR019398">
    <property type="entry name" value="Pre-rRNA_process_TSR2"/>
</dbReference>
<evidence type="ECO:0000256" key="1">
    <source>
        <dbReference type="ARBA" id="ARBA00006524"/>
    </source>
</evidence>
<evidence type="ECO:0000256" key="3">
    <source>
        <dbReference type="SAM" id="MobiDB-lite"/>
    </source>
</evidence>
<feature type="region of interest" description="Disordered" evidence="3">
    <location>
        <begin position="123"/>
        <end position="172"/>
    </location>
</feature>
<comment type="caution">
    <text evidence="4">The sequence shown here is derived from an EMBL/GenBank/DDBJ whole genome shotgun (WGS) entry which is preliminary data.</text>
</comment>
<gene>
    <name evidence="4" type="primary">TSR2</name>
    <name evidence="4" type="ORF">H4R18_000113</name>
</gene>
<dbReference type="EMBL" id="JANBUL010000004">
    <property type="protein sequence ID" value="KAJ2786081.1"/>
    <property type="molecule type" value="Genomic_DNA"/>
</dbReference>
<feature type="compositionally biased region" description="Acidic residues" evidence="3">
    <location>
        <begin position="151"/>
        <end position="172"/>
    </location>
</feature>